<accession>A0A8S5RLW6</accession>
<feature type="compositionally biased region" description="Pro residues" evidence="1">
    <location>
        <begin position="102"/>
        <end position="127"/>
    </location>
</feature>
<dbReference type="GO" id="GO:0016301">
    <property type="term" value="F:kinase activity"/>
    <property type="evidence" value="ECO:0007669"/>
    <property type="project" value="UniProtKB-KW"/>
</dbReference>
<reference evidence="2" key="1">
    <citation type="journal article" date="2021" name="Proc. Natl. Acad. Sci. U.S.A.">
        <title>A Catalog of Tens of Thousands of Viruses from Human Metagenomes Reveals Hidden Associations with Chronic Diseases.</title>
        <authorList>
            <person name="Tisza M.J."/>
            <person name="Buck C.B."/>
        </authorList>
    </citation>
    <scope>NUCLEOTIDE SEQUENCE</scope>
    <source>
        <strain evidence="2">Ctn3M15</strain>
    </source>
</reference>
<evidence type="ECO:0000313" key="2">
    <source>
        <dbReference type="EMBL" id="DAE32105.1"/>
    </source>
</evidence>
<keyword evidence="2" id="KW-0418">Kinase</keyword>
<evidence type="ECO:0000256" key="1">
    <source>
        <dbReference type="SAM" id="MobiDB-lite"/>
    </source>
</evidence>
<name>A0A8S5RLW6_9VIRU</name>
<sequence>MTIKQTGGTIVGAVVQNLPVVIDGRTSVYEEGIKNGTLPPEMTFQQFLDMLSVGVTDGDVDKKVEAAVSAHLIKLGLLNQNGQPVNQNGNAQPAPSNNVQPQPSPAPSPAPVQPSPAQPAPVQPAPQPSENNSGAVDVSDETLAKLDEIL</sequence>
<organism evidence="2">
    <name type="scientific">virus sp. ctn3M15</name>
    <dbReference type="NCBI Taxonomy" id="2825821"/>
    <lineage>
        <taxon>Viruses</taxon>
    </lineage>
</organism>
<proteinExistence type="predicted"/>
<keyword evidence="2" id="KW-0808">Transferase</keyword>
<dbReference type="EMBL" id="BK059116">
    <property type="protein sequence ID" value="DAE32105.1"/>
    <property type="molecule type" value="Genomic_DNA"/>
</dbReference>
<feature type="compositionally biased region" description="Low complexity" evidence="1">
    <location>
        <begin position="80"/>
        <end position="101"/>
    </location>
</feature>
<protein>
    <submittedName>
        <fullName evidence="2">MAP kinase-activated protein kinase 2 kinase, mk2, phosphorylation, staurosporine</fullName>
    </submittedName>
</protein>
<feature type="region of interest" description="Disordered" evidence="1">
    <location>
        <begin position="80"/>
        <end position="150"/>
    </location>
</feature>